<reference evidence="1" key="1">
    <citation type="submission" date="2021-01" db="EMBL/GenBank/DDBJ databases">
        <title>Genomic Encyclopedia of Type Strains, Phase IV (KMG-IV): sequencing the most valuable type-strain genomes for metagenomic binning, comparative biology and taxonomic classification.</title>
        <authorList>
            <person name="Goeker M."/>
        </authorList>
    </citation>
    <scope>NUCLEOTIDE SEQUENCE</scope>
    <source>
        <strain evidence="1">DSM 23230</strain>
    </source>
</reference>
<dbReference type="InterPro" id="IPR029044">
    <property type="entry name" value="Nucleotide-diphossugar_trans"/>
</dbReference>
<accession>A0A939BQJ8</accession>
<evidence type="ECO:0000313" key="1">
    <source>
        <dbReference type="EMBL" id="MBM7556404.1"/>
    </source>
</evidence>
<dbReference type="PANTHER" id="PTHR36529">
    <property type="entry name" value="SLL1095 PROTEIN"/>
    <property type="match status" value="1"/>
</dbReference>
<protein>
    <submittedName>
        <fullName evidence="1">RSAM/selenodomain-associated transferase 1</fullName>
    </submittedName>
</protein>
<dbReference type="AlphaFoldDB" id="A0A939BQJ8"/>
<comment type="caution">
    <text evidence="1">The sequence shown here is derived from an EMBL/GenBank/DDBJ whole genome shotgun (WGS) entry which is preliminary data.</text>
</comment>
<dbReference type="GO" id="GO:0016740">
    <property type="term" value="F:transferase activity"/>
    <property type="evidence" value="ECO:0007669"/>
    <property type="project" value="UniProtKB-KW"/>
</dbReference>
<name>A0A939BQJ8_9FIRM</name>
<dbReference type="Pfam" id="PF09837">
    <property type="entry name" value="DUF2064"/>
    <property type="match status" value="1"/>
</dbReference>
<gene>
    <name evidence="1" type="ORF">JOC47_001247</name>
</gene>
<proteinExistence type="predicted"/>
<keyword evidence="1" id="KW-0808">Transferase</keyword>
<dbReference type="SUPFAM" id="SSF53448">
    <property type="entry name" value="Nucleotide-diphospho-sugar transferases"/>
    <property type="match status" value="1"/>
</dbReference>
<dbReference type="Proteomes" id="UP000774000">
    <property type="component" value="Unassembled WGS sequence"/>
</dbReference>
<evidence type="ECO:0000313" key="2">
    <source>
        <dbReference type="Proteomes" id="UP000774000"/>
    </source>
</evidence>
<sequence>MSTGIVLMSRAPIPGQTKTRLEAELSLEECAQLHKAFLKDMGQMLLKVQEHRDINLYLAYTPAGTVDMFDDLIPTEFERFLQRGQDLGAKMEEALSYAAQANDEEIVIGSDLPALQPQVLIRAIDLLQENDIVLGPSEDGGYYLCGTNQPYSFLFDDILWGQEDVLKATIAKIENQDNLSYDLVASCGDIDYCSELIELKEKLQQAEEWKSYPQHTAERIEKLKMKI</sequence>
<dbReference type="InterPro" id="IPR018641">
    <property type="entry name" value="Trfase_1_rSAM/seldom-assoc"/>
</dbReference>
<dbReference type="PANTHER" id="PTHR36529:SF1">
    <property type="entry name" value="GLYCOSYLTRANSFERASE"/>
    <property type="match status" value="1"/>
</dbReference>
<dbReference type="EMBL" id="JAFBDQ010000005">
    <property type="protein sequence ID" value="MBM7556404.1"/>
    <property type="molecule type" value="Genomic_DNA"/>
</dbReference>
<keyword evidence="2" id="KW-1185">Reference proteome</keyword>
<dbReference type="RefSeq" id="WP_204701182.1">
    <property type="nucleotide sequence ID" value="NZ_JAFBDQ010000005.1"/>
</dbReference>
<dbReference type="NCBIfam" id="TIGR04282">
    <property type="entry name" value="glyco_like_cofC"/>
    <property type="match status" value="1"/>
</dbReference>
<dbReference type="Gene3D" id="3.90.550.10">
    <property type="entry name" value="Spore Coat Polysaccharide Biosynthesis Protein SpsA, Chain A"/>
    <property type="match status" value="1"/>
</dbReference>
<organism evidence="1 2">
    <name type="scientific">Halanaerobacter jeridensis</name>
    <dbReference type="NCBI Taxonomy" id="706427"/>
    <lineage>
        <taxon>Bacteria</taxon>
        <taxon>Bacillati</taxon>
        <taxon>Bacillota</taxon>
        <taxon>Clostridia</taxon>
        <taxon>Halanaerobiales</taxon>
        <taxon>Halobacteroidaceae</taxon>
        <taxon>Halanaerobacter</taxon>
    </lineage>
</organism>